<feature type="transmembrane region" description="Helical" evidence="7">
    <location>
        <begin position="357"/>
        <end position="378"/>
    </location>
</feature>
<feature type="transmembrane region" description="Helical" evidence="7">
    <location>
        <begin position="73"/>
        <end position="91"/>
    </location>
</feature>
<feature type="domain" description="Major facilitator superfamily (MFS) profile" evidence="8">
    <location>
        <begin position="77"/>
        <end position="475"/>
    </location>
</feature>
<feature type="transmembrane region" description="Helical" evidence="7">
    <location>
        <begin position="321"/>
        <end position="345"/>
    </location>
</feature>
<dbReference type="PANTHER" id="PTHR23514:SF3">
    <property type="entry name" value="BYPASS OF STOP CODON PROTEIN 6"/>
    <property type="match status" value="1"/>
</dbReference>
<dbReference type="Proteomes" id="UP000000591">
    <property type="component" value="Chromosome IV"/>
</dbReference>
<dbReference type="InterPro" id="IPR051788">
    <property type="entry name" value="MFS_Transporter"/>
</dbReference>
<evidence type="ECO:0000256" key="4">
    <source>
        <dbReference type="ARBA" id="ARBA00022692"/>
    </source>
</evidence>
<dbReference type="InterPro" id="IPR036259">
    <property type="entry name" value="MFS_trans_sf"/>
</dbReference>
<feature type="transmembrane region" description="Helical" evidence="7">
    <location>
        <begin position="231"/>
        <end position="250"/>
    </location>
</feature>
<dbReference type="GeneID" id="4620053"/>
<dbReference type="Pfam" id="PF07690">
    <property type="entry name" value="MFS_1"/>
    <property type="match status" value="1"/>
</dbReference>
<gene>
    <name evidence="9" type="ORF">AGOS_ADL185W</name>
</gene>
<dbReference type="RefSeq" id="NP_983911.1">
    <property type="nucleotide sequence ID" value="NM_209264.1"/>
</dbReference>
<dbReference type="OrthoDB" id="413079at2759"/>
<protein>
    <submittedName>
        <fullName evidence="9">ADL185Wp</fullName>
    </submittedName>
</protein>
<accession>Q75AV5</accession>
<dbReference type="Gene3D" id="1.20.1250.20">
    <property type="entry name" value="MFS general substrate transporter like domains"/>
    <property type="match status" value="2"/>
</dbReference>
<dbReference type="EMBL" id="AE016817">
    <property type="protein sequence ID" value="AAS51735.1"/>
    <property type="molecule type" value="Genomic_DNA"/>
</dbReference>
<feature type="transmembrane region" description="Helical" evidence="7">
    <location>
        <begin position="166"/>
        <end position="193"/>
    </location>
</feature>
<dbReference type="HOGENOM" id="CLU_021993_0_0_1"/>
<dbReference type="PROSITE" id="PS50850">
    <property type="entry name" value="MFS"/>
    <property type="match status" value="1"/>
</dbReference>
<evidence type="ECO:0000256" key="6">
    <source>
        <dbReference type="ARBA" id="ARBA00023136"/>
    </source>
</evidence>
<dbReference type="FunCoup" id="Q75AV5">
    <property type="interactions" value="25"/>
</dbReference>
<dbReference type="KEGG" id="ago:AGOS_ADL185W"/>
<comment type="similarity">
    <text evidence="2">Belongs to the major facilitator superfamily.</text>
</comment>
<name>Q75AV5_EREGS</name>
<dbReference type="InterPro" id="IPR020846">
    <property type="entry name" value="MFS_dom"/>
</dbReference>
<keyword evidence="5 7" id="KW-1133">Transmembrane helix</keyword>
<evidence type="ECO:0000256" key="7">
    <source>
        <dbReference type="SAM" id="Phobius"/>
    </source>
</evidence>
<reference evidence="10" key="2">
    <citation type="journal article" date="2013" name="G3 (Bethesda)">
        <title>Genomes of Ashbya fungi isolated from insects reveal four mating-type loci, numerous translocations, lack of transposons, and distinct gene duplications.</title>
        <authorList>
            <person name="Dietrich F.S."/>
            <person name="Voegeli S."/>
            <person name="Kuo S."/>
            <person name="Philippsen P."/>
        </authorList>
    </citation>
    <scope>GENOME REANNOTATION</scope>
    <source>
        <strain evidence="10">ATCC 10895 / CBS 109.51 / FGSC 9923 / NRRL Y-1056</strain>
    </source>
</reference>
<dbReference type="GO" id="GO:0012505">
    <property type="term" value="C:endomembrane system"/>
    <property type="evidence" value="ECO:0007669"/>
    <property type="project" value="UniProtKB-SubCell"/>
</dbReference>
<evidence type="ECO:0000256" key="5">
    <source>
        <dbReference type="ARBA" id="ARBA00022989"/>
    </source>
</evidence>
<reference evidence="9 10" key="1">
    <citation type="journal article" date="2004" name="Science">
        <title>The Ashbya gossypii genome as a tool for mapping the ancient Saccharomyces cerevisiae genome.</title>
        <authorList>
            <person name="Dietrich F.S."/>
            <person name="Voegeli S."/>
            <person name="Brachat S."/>
            <person name="Lerch A."/>
            <person name="Gates K."/>
            <person name="Steiner S."/>
            <person name="Mohr C."/>
            <person name="Pohlmann R."/>
            <person name="Luedi P."/>
            <person name="Choi S."/>
            <person name="Wing R.A."/>
            <person name="Flavier A."/>
            <person name="Gaffney T.D."/>
            <person name="Philippsen P."/>
        </authorList>
    </citation>
    <scope>NUCLEOTIDE SEQUENCE [LARGE SCALE GENOMIC DNA]</scope>
    <source>
        <strain evidence="10">ATCC 10895 / CBS 109.51 / FGSC 9923 / NRRL Y-1056</strain>
    </source>
</reference>
<keyword evidence="10" id="KW-1185">Reference proteome</keyword>
<feature type="transmembrane region" description="Helical" evidence="7">
    <location>
        <begin position="142"/>
        <end position="160"/>
    </location>
</feature>
<dbReference type="eggNOG" id="ENOG502QQA7">
    <property type="taxonomic scope" value="Eukaryota"/>
</dbReference>
<evidence type="ECO:0000313" key="10">
    <source>
        <dbReference type="Proteomes" id="UP000000591"/>
    </source>
</evidence>
<feature type="transmembrane region" description="Helical" evidence="7">
    <location>
        <begin position="282"/>
        <end position="301"/>
    </location>
</feature>
<comment type="subcellular location">
    <subcellularLocation>
        <location evidence="1">Endomembrane system</location>
        <topology evidence="1">Multi-pass membrane protein</topology>
    </subcellularLocation>
</comment>
<evidence type="ECO:0000256" key="2">
    <source>
        <dbReference type="ARBA" id="ARBA00008335"/>
    </source>
</evidence>
<evidence type="ECO:0000313" key="9">
    <source>
        <dbReference type="EMBL" id="AAS51735.1"/>
    </source>
</evidence>
<proteinExistence type="inferred from homology"/>
<dbReference type="InParanoid" id="Q75AV5"/>
<evidence type="ECO:0000256" key="1">
    <source>
        <dbReference type="ARBA" id="ARBA00004127"/>
    </source>
</evidence>
<feature type="transmembrane region" description="Helical" evidence="7">
    <location>
        <begin position="384"/>
        <end position="408"/>
    </location>
</feature>
<dbReference type="PANTHER" id="PTHR23514">
    <property type="entry name" value="BYPASS OF STOP CODON PROTEIN 6"/>
    <property type="match status" value="1"/>
</dbReference>
<feature type="transmembrane region" description="Helical" evidence="7">
    <location>
        <begin position="111"/>
        <end position="130"/>
    </location>
</feature>
<keyword evidence="4 7" id="KW-0812">Transmembrane</keyword>
<dbReference type="InterPro" id="IPR011701">
    <property type="entry name" value="MFS"/>
</dbReference>
<dbReference type="GO" id="GO:0022857">
    <property type="term" value="F:transmembrane transporter activity"/>
    <property type="evidence" value="ECO:0007669"/>
    <property type="project" value="InterPro"/>
</dbReference>
<keyword evidence="6 7" id="KW-0472">Membrane</keyword>
<dbReference type="GO" id="GO:0016020">
    <property type="term" value="C:membrane"/>
    <property type="evidence" value="ECO:0000318"/>
    <property type="project" value="GO_Central"/>
</dbReference>
<organism evidence="9 10">
    <name type="scientific">Eremothecium gossypii (strain ATCC 10895 / CBS 109.51 / FGSC 9923 / NRRL Y-1056)</name>
    <name type="common">Yeast</name>
    <name type="synonym">Ashbya gossypii</name>
    <dbReference type="NCBI Taxonomy" id="284811"/>
    <lineage>
        <taxon>Eukaryota</taxon>
        <taxon>Fungi</taxon>
        <taxon>Dikarya</taxon>
        <taxon>Ascomycota</taxon>
        <taxon>Saccharomycotina</taxon>
        <taxon>Saccharomycetes</taxon>
        <taxon>Saccharomycetales</taxon>
        <taxon>Saccharomycetaceae</taxon>
        <taxon>Eremothecium</taxon>
    </lineage>
</organism>
<sequence>MTSSSGTSASLPLLREEEQVWTAEDHIPGSQGTELRDWASPAPETAQKGCVKEVEYEGEVVRVYPADYRAVPAIRWQIGAAFVMFLILGINDQSTGSLMPVLTREYAVTKVQVALIFAVQCIAYTIGSVATDALHRALGMRGALLLAAGTCVVTYSALSLKPPTFYWYLPCFFYLGVAFAVIDSGCNVLLGGLDVHNTELLGMLHAAYGVASFITPPLANSIAKNHYWPRFFLVPLALSLVSFVMCFFAFRHETAAKYRYVCSGGEDADTEEAARERQFRRVVRNPVILLAAAFLFLYLGSEVSTGSWTLTYLLECKRNEPMAMSYVVTAYWAGLTLGRIASGFVSRHFFANEYRAGLFYACTTLAMHVLFMATGFVAPHGTRYFVVMALFLFLAGIFIGPLFPNCCVVTLQLLPKRLQLNGVSVAVALGSIGGAILPFAVGNILDAVGFDWFPSIAVVIVLMFNVIWWLYPSLVKF</sequence>
<keyword evidence="3" id="KW-0813">Transport</keyword>
<feature type="transmembrane region" description="Helical" evidence="7">
    <location>
        <begin position="452"/>
        <end position="471"/>
    </location>
</feature>
<dbReference type="SUPFAM" id="SSF103473">
    <property type="entry name" value="MFS general substrate transporter"/>
    <property type="match status" value="1"/>
</dbReference>
<dbReference type="OMA" id="FIVTGPI"/>
<feature type="transmembrane region" description="Helical" evidence="7">
    <location>
        <begin position="420"/>
        <end position="440"/>
    </location>
</feature>
<dbReference type="FunFam" id="1.20.1250.20:FF:000286">
    <property type="entry name" value="MFS efflux transporter"/>
    <property type="match status" value="1"/>
</dbReference>
<evidence type="ECO:0000256" key="3">
    <source>
        <dbReference type="ARBA" id="ARBA00022448"/>
    </source>
</evidence>
<evidence type="ECO:0000259" key="8">
    <source>
        <dbReference type="PROSITE" id="PS50850"/>
    </source>
</evidence>
<dbReference type="AlphaFoldDB" id="Q75AV5"/>